<dbReference type="GO" id="GO:0003689">
    <property type="term" value="F:DNA clamp loader activity"/>
    <property type="evidence" value="ECO:0007669"/>
    <property type="project" value="TreeGrafter"/>
</dbReference>
<keyword evidence="9" id="KW-1185">Reference proteome</keyword>
<protein>
    <submittedName>
        <fullName evidence="10">Cell cycle checkpoint protein RAD17</fullName>
    </submittedName>
</protein>
<comment type="subcellular location">
    <subcellularLocation>
        <location evidence="1">Nucleus</location>
    </subcellularLocation>
</comment>
<organism evidence="10">
    <name type="scientific">Onchocerca ochengi</name>
    <name type="common">Filarial nematode worm</name>
    <dbReference type="NCBI Taxonomy" id="42157"/>
    <lineage>
        <taxon>Eukaryota</taxon>
        <taxon>Metazoa</taxon>
        <taxon>Ecdysozoa</taxon>
        <taxon>Nematoda</taxon>
        <taxon>Chromadorea</taxon>
        <taxon>Rhabditida</taxon>
        <taxon>Spirurina</taxon>
        <taxon>Spiruromorpha</taxon>
        <taxon>Filarioidea</taxon>
        <taxon>Onchocercidae</taxon>
        <taxon>Onchocerca</taxon>
    </lineage>
</organism>
<dbReference type="GO" id="GO:0005634">
    <property type="term" value="C:nucleus"/>
    <property type="evidence" value="ECO:0007669"/>
    <property type="project" value="UniProtKB-SubCell"/>
</dbReference>
<dbReference type="STRING" id="42157.A0A182E3D4"/>
<reference evidence="8 9" key="2">
    <citation type="submission" date="2018-08" db="EMBL/GenBank/DDBJ databases">
        <authorList>
            <person name="Laetsch R D."/>
            <person name="Stevens L."/>
            <person name="Kumar S."/>
            <person name="Blaxter L. M."/>
        </authorList>
    </citation>
    <scope>NUCLEOTIDE SEQUENCE [LARGE SCALE GENOMIC DNA]</scope>
</reference>
<evidence type="ECO:0000313" key="9">
    <source>
        <dbReference type="Proteomes" id="UP000271087"/>
    </source>
</evidence>
<evidence type="ECO:0000256" key="5">
    <source>
        <dbReference type="ARBA" id="ARBA00022840"/>
    </source>
</evidence>
<dbReference type="PANTHER" id="PTHR12172:SF0">
    <property type="entry name" value="CELL CYCLE CHECKPOINT PROTEIN RAD17"/>
    <property type="match status" value="1"/>
</dbReference>
<dbReference type="WBParaSite" id="nOo.2.0.1.t02489-RA">
    <property type="protein sequence ID" value="nOo.2.0.1.t02489-RA"/>
    <property type="gene ID" value="nOo.2.0.1.g02489"/>
</dbReference>
<evidence type="ECO:0000256" key="7">
    <source>
        <dbReference type="ARBA" id="ARBA00023306"/>
    </source>
</evidence>
<sequence>MTPNFWKSVVIIVADVVKCGADWDFIPSITYFGEEHMMSVSWFCSSFESSSNSDQATTDCKLLRKAPVSHITTDNAIIDYEVIETPPEVAFCTSLGEESTCPLIDRFPVQNVEQLAVNPRKVDEIRQWMRKKKERYRGCKLLLLTGPTGCGKTTTVKMLCHELKLELIEWNCSESYDVFYNPEGEEVIYEESQASYTVREFAEFLKSSDRGSIEKSISEKVILIEQLPNVFYQDPAILHATLKNTIKNTVCMYIFIMSDVGSCWYLNPKRVLPANIRYQLGFEELAFNASATIFLSKALRRIASLLKINISPLQIKRIANNSNGDIRTAIHNLQLCFDGSREFIEIFPFHSSTLIDPYRSLGKLLYAKRCDSADDNWKKAEEKLKIELREFYSRDYPPKDDVSEVLNKSGMKAEKLVIFIHEHELNFAPSLSSYLSILNNISIFDSALGRWEVQIDSILSSYIGEGYDNKEKSRKVLNVNKMTGLLQVAARSTVFYNFGCKSRQGRGMYRFHKPRCHDEDFQLFSREKEIYAAFPSHIYGEILTLTLPLIRLIRPPTLNNYQNQLLISMDSALCTSFTVKQSPTNRMPSRRSAIYDEDNQFDIEEIDLS</sequence>
<keyword evidence="4" id="KW-0227">DNA damage</keyword>
<evidence type="ECO:0000256" key="1">
    <source>
        <dbReference type="ARBA" id="ARBA00004123"/>
    </source>
</evidence>
<dbReference type="GO" id="GO:0005524">
    <property type="term" value="F:ATP binding"/>
    <property type="evidence" value="ECO:0007669"/>
    <property type="project" value="UniProtKB-KW"/>
</dbReference>
<evidence type="ECO:0000256" key="4">
    <source>
        <dbReference type="ARBA" id="ARBA00022763"/>
    </source>
</evidence>
<keyword evidence="5" id="KW-0067">ATP-binding</keyword>
<dbReference type="PANTHER" id="PTHR12172">
    <property type="entry name" value="CELL CYCLE CHECKPOINT PROTEIN RAD17"/>
    <property type="match status" value="1"/>
</dbReference>
<keyword evidence="3" id="KW-0547">Nucleotide-binding</keyword>
<evidence type="ECO:0000256" key="2">
    <source>
        <dbReference type="ARBA" id="ARBA00006168"/>
    </source>
</evidence>
<accession>A0A182E3D4</accession>
<dbReference type="GO" id="GO:0000077">
    <property type="term" value="P:DNA damage checkpoint signaling"/>
    <property type="evidence" value="ECO:0007669"/>
    <property type="project" value="TreeGrafter"/>
</dbReference>
<dbReference type="Proteomes" id="UP000271087">
    <property type="component" value="Unassembled WGS sequence"/>
</dbReference>
<proteinExistence type="inferred from homology"/>
<evidence type="ECO:0000256" key="6">
    <source>
        <dbReference type="ARBA" id="ARBA00023242"/>
    </source>
</evidence>
<evidence type="ECO:0000313" key="8">
    <source>
        <dbReference type="EMBL" id="VDK66410.1"/>
    </source>
</evidence>
<dbReference type="Pfam" id="PF03215">
    <property type="entry name" value="Rad17"/>
    <property type="match status" value="1"/>
</dbReference>
<dbReference type="GO" id="GO:0003682">
    <property type="term" value="F:chromatin binding"/>
    <property type="evidence" value="ECO:0007669"/>
    <property type="project" value="TreeGrafter"/>
</dbReference>
<dbReference type="InterPro" id="IPR027417">
    <property type="entry name" value="P-loop_NTPase"/>
</dbReference>
<dbReference type="GO" id="GO:0006281">
    <property type="term" value="P:DNA repair"/>
    <property type="evidence" value="ECO:0007669"/>
    <property type="project" value="InterPro"/>
</dbReference>
<dbReference type="Gene3D" id="3.40.50.300">
    <property type="entry name" value="P-loop containing nucleotide triphosphate hydrolases"/>
    <property type="match status" value="1"/>
</dbReference>
<dbReference type="AlphaFoldDB" id="A0A182E3D4"/>
<dbReference type="OrthoDB" id="10265971at2759"/>
<reference evidence="10" key="1">
    <citation type="submission" date="2016-06" db="UniProtKB">
        <authorList>
            <consortium name="WormBaseParasite"/>
        </authorList>
    </citation>
    <scope>IDENTIFICATION</scope>
</reference>
<gene>
    <name evidence="8" type="ORF">NOO_LOCUS2489</name>
</gene>
<keyword evidence="7" id="KW-0131">Cell cycle</keyword>
<dbReference type="GO" id="GO:0033314">
    <property type="term" value="P:mitotic DNA replication checkpoint signaling"/>
    <property type="evidence" value="ECO:0007669"/>
    <property type="project" value="TreeGrafter"/>
</dbReference>
<name>A0A182E3D4_ONCOC</name>
<dbReference type="InterPro" id="IPR004582">
    <property type="entry name" value="Checkpoint_prot_Rad17_Rad24"/>
</dbReference>
<dbReference type="Gene3D" id="1.10.8.60">
    <property type="match status" value="1"/>
</dbReference>
<evidence type="ECO:0000256" key="3">
    <source>
        <dbReference type="ARBA" id="ARBA00022741"/>
    </source>
</evidence>
<dbReference type="EMBL" id="UYRW01000395">
    <property type="protein sequence ID" value="VDK66410.1"/>
    <property type="molecule type" value="Genomic_DNA"/>
</dbReference>
<evidence type="ECO:0000313" key="10">
    <source>
        <dbReference type="WBParaSite" id="nOo.2.0.1.t02489-RA"/>
    </source>
</evidence>
<keyword evidence="6" id="KW-0539">Nucleus</keyword>
<comment type="similarity">
    <text evidence="2">Belongs to the rad17/RAD24 family.</text>
</comment>
<dbReference type="SUPFAM" id="SSF52540">
    <property type="entry name" value="P-loop containing nucleoside triphosphate hydrolases"/>
    <property type="match status" value="1"/>
</dbReference>